<dbReference type="EMBL" id="FTNT01000007">
    <property type="protein sequence ID" value="SIS09325.1"/>
    <property type="molecule type" value="Genomic_DNA"/>
</dbReference>
<protein>
    <submittedName>
        <fullName evidence="3">Uncharacterized conserved protein YafD, endonuclease/exonuclease/phosphatase (EEP) superfamily</fullName>
    </submittedName>
</protein>
<keyword evidence="1" id="KW-1133">Transmembrane helix</keyword>
<evidence type="ECO:0000256" key="1">
    <source>
        <dbReference type="SAM" id="Phobius"/>
    </source>
</evidence>
<keyword evidence="3" id="KW-0378">Hydrolase</keyword>
<keyword evidence="3" id="KW-0269">Exonuclease</keyword>
<dbReference type="Gene3D" id="3.60.10.10">
    <property type="entry name" value="Endonuclease/exonuclease/phosphatase"/>
    <property type="match status" value="1"/>
</dbReference>
<reference evidence="3 4" key="1">
    <citation type="submission" date="2017-01" db="EMBL/GenBank/DDBJ databases">
        <authorList>
            <person name="Mah S.A."/>
            <person name="Swanson W.J."/>
            <person name="Moy G.W."/>
            <person name="Vacquier V.D."/>
        </authorList>
    </citation>
    <scope>NUCLEOTIDE SEQUENCE [LARGE SCALE GENOMIC DNA]</scope>
    <source>
        <strain evidence="3 4">CPCC 203464</strain>
    </source>
</reference>
<dbReference type="InterPro" id="IPR005135">
    <property type="entry name" value="Endo/exonuclease/phosphatase"/>
</dbReference>
<gene>
    <name evidence="3" type="ORF">SAMN05445060_2635</name>
</gene>
<dbReference type="STRING" id="1344003.SAMN05445060_2635"/>
<sequence>MRGRRSGRVGDRGSVILRILWFVVVVLGWLLIAAAAVAIWLHFYASRGEVATAATAVVPFAVLGGVLAVVFFAIARRWIALVLAVVVVGVAGWTQYPLWVHDDASGGARVTVVSANIRLGAGDVNDLVERVRSTGADVLAVQELSPEALQRLRDAGIGTLLPNEYSAPKPGGRGGALFTRQPMRDRARVPNLLFENLRAVIDLPGVGATTVFSVHPVPPVKQQALPDAPRLWATELSMLGTELRGVRGPAIAAGDFNSGYDHKRFRDLLVGGYRDAGDTAGAGLLPTYPEDRWWGPAVTLDHVISTGWRAESLSSFTVGGSDHRGLVAVLRAG</sequence>
<keyword evidence="3" id="KW-0540">Nuclease</keyword>
<dbReference type="RefSeq" id="WP_143690341.1">
    <property type="nucleotide sequence ID" value="NZ_FTNT01000007.1"/>
</dbReference>
<dbReference type="Pfam" id="PF03372">
    <property type="entry name" value="Exo_endo_phos"/>
    <property type="match status" value="1"/>
</dbReference>
<keyword evidence="3" id="KW-0255">Endonuclease</keyword>
<evidence type="ECO:0000313" key="4">
    <source>
        <dbReference type="Proteomes" id="UP000186218"/>
    </source>
</evidence>
<accession>A0A1N7G9N5</accession>
<dbReference type="GO" id="GO:0004527">
    <property type="term" value="F:exonuclease activity"/>
    <property type="evidence" value="ECO:0007669"/>
    <property type="project" value="UniProtKB-KW"/>
</dbReference>
<evidence type="ECO:0000313" key="3">
    <source>
        <dbReference type="EMBL" id="SIS09325.1"/>
    </source>
</evidence>
<feature type="transmembrane region" description="Helical" evidence="1">
    <location>
        <begin position="20"/>
        <end position="44"/>
    </location>
</feature>
<name>A0A1N7G9N5_9NOCA</name>
<keyword evidence="1" id="KW-0812">Transmembrane</keyword>
<organism evidence="3 4">
    <name type="scientific">Williamsia sterculiae</name>
    <dbReference type="NCBI Taxonomy" id="1344003"/>
    <lineage>
        <taxon>Bacteria</taxon>
        <taxon>Bacillati</taxon>
        <taxon>Actinomycetota</taxon>
        <taxon>Actinomycetes</taxon>
        <taxon>Mycobacteriales</taxon>
        <taxon>Nocardiaceae</taxon>
        <taxon>Williamsia</taxon>
    </lineage>
</organism>
<dbReference type="OrthoDB" id="2340043at2"/>
<evidence type="ECO:0000259" key="2">
    <source>
        <dbReference type="Pfam" id="PF03372"/>
    </source>
</evidence>
<keyword evidence="1" id="KW-0472">Membrane</keyword>
<dbReference type="SUPFAM" id="SSF56219">
    <property type="entry name" value="DNase I-like"/>
    <property type="match status" value="1"/>
</dbReference>
<dbReference type="Proteomes" id="UP000186218">
    <property type="component" value="Unassembled WGS sequence"/>
</dbReference>
<feature type="transmembrane region" description="Helical" evidence="1">
    <location>
        <begin position="50"/>
        <end position="71"/>
    </location>
</feature>
<dbReference type="GO" id="GO:0004519">
    <property type="term" value="F:endonuclease activity"/>
    <property type="evidence" value="ECO:0007669"/>
    <property type="project" value="UniProtKB-KW"/>
</dbReference>
<dbReference type="InterPro" id="IPR036691">
    <property type="entry name" value="Endo/exonu/phosph_ase_sf"/>
</dbReference>
<feature type="transmembrane region" description="Helical" evidence="1">
    <location>
        <begin position="78"/>
        <end position="99"/>
    </location>
</feature>
<proteinExistence type="predicted"/>
<dbReference type="AlphaFoldDB" id="A0A1N7G9N5"/>
<keyword evidence="4" id="KW-1185">Reference proteome</keyword>
<feature type="domain" description="Endonuclease/exonuclease/phosphatase" evidence="2">
    <location>
        <begin position="114"/>
        <end position="323"/>
    </location>
</feature>